<sequence>MGSVTSAKAIPGAMDINEALPLVPEDITAAWCSKVLGKKVKLAVIAKEYQGTASKLIVNLAYEGDNPGPSSICVKGGFNPDLLAKMPMIKFVLRREAEFYYYVAPLVDLRLPKPYFCTTDTVNGQGIVVMEDLSADSEFGSPMKPWAVDTVRANVEQLAKLHAGTWNPDESKFPWLTGSDDLSANPYKSMILALLSPAAFADRFGEGSRPPMPDKLNDRERVVAAFRTLWHDTSAGQSRFRCIIHGDPHLANTYIRGEGDGNGEPGFLDWQGLCFGHPFHDLAYFMIGALTIADRRAHEKMLVQHYLNTLNACGVVPKLQLDEVWDEYRKLVFHGFAWATVGKGLQPEEYIFAMAERHCTAIVDHGTLELLESLPGHGTH</sequence>
<dbReference type="EMBL" id="JAQQWP010000006">
    <property type="protein sequence ID" value="KAK8113954.1"/>
    <property type="molecule type" value="Genomic_DNA"/>
</dbReference>
<name>A0AAW0QV92_9PEZI</name>
<evidence type="ECO:0000313" key="3">
    <source>
        <dbReference type="Proteomes" id="UP001392437"/>
    </source>
</evidence>
<dbReference type="Proteomes" id="UP001392437">
    <property type="component" value="Unassembled WGS sequence"/>
</dbReference>
<keyword evidence="3" id="KW-1185">Reference proteome</keyword>
<dbReference type="PANTHER" id="PTHR23020:SF41">
    <property type="entry name" value="AMINOGLYCOSIDE PHOSPHOTRANSFERASE DOMAIN-CONTAINING PROTEIN"/>
    <property type="match status" value="1"/>
</dbReference>
<dbReference type="PANTHER" id="PTHR23020">
    <property type="entry name" value="UNCHARACTERIZED NUCLEAR HORMONE RECEPTOR-RELATED"/>
    <property type="match status" value="1"/>
</dbReference>
<dbReference type="InterPro" id="IPR002575">
    <property type="entry name" value="Aminoglycoside_PTrfase"/>
</dbReference>
<dbReference type="Gene3D" id="3.90.1200.10">
    <property type="match status" value="1"/>
</dbReference>
<dbReference type="SMART" id="SM00587">
    <property type="entry name" value="CHK"/>
    <property type="match status" value="1"/>
</dbReference>
<accession>A0AAW0QV92</accession>
<dbReference type="InterPro" id="IPR011009">
    <property type="entry name" value="Kinase-like_dom_sf"/>
</dbReference>
<gene>
    <name evidence="2" type="ORF">PG999_006023</name>
</gene>
<dbReference type="InterPro" id="IPR052961">
    <property type="entry name" value="Oxido-Kinase-like_Enzymes"/>
</dbReference>
<comment type="caution">
    <text evidence="2">The sequence shown here is derived from an EMBL/GenBank/DDBJ whole genome shotgun (WGS) entry which is preliminary data.</text>
</comment>
<dbReference type="SUPFAM" id="SSF56112">
    <property type="entry name" value="Protein kinase-like (PK-like)"/>
    <property type="match status" value="1"/>
</dbReference>
<reference evidence="2 3" key="1">
    <citation type="submission" date="2023-01" db="EMBL/GenBank/DDBJ databases">
        <title>Analysis of 21 Apiospora genomes using comparative genomics revels a genus with tremendous synthesis potential of carbohydrate active enzymes and secondary metabolites.</title>
        <authorList>
            <person name="Sorensen T."/>
        </authorList>
    </citation>
    <scope>NUCLEOTIDE SEQUENCE [LARGE SCALE GENOMIC DNA]</scope>
    <source>
        <strain evidence="2 3">CBS 117206</strain>
    </source>
</reference>
<dbReference type="Pfam" id="PF01636">
    <property type="entry name" value="APH"/>
    <property type="match status" value="1"/>
</dbReference>
<dbReference type="InterPro" id="IPR015897">
    <property type="entry name" value="CHK_kinase-like"/>
</dbReference>
<organism evidence="2 3">
    <name type="scientific">Apiospora kogelbergensis</name>
    <dbReference type="NCBI Taxonomy" id="1337665"/>
    <lineage>
        <taxon>Eukaryota</taxon>
        <taxon>Fungi</taxon>
        <taxon>Dikarya</taxon>
        <taxon>Ascomycota</taxon>
        <taxon>Pezizomycotina</taxon>
        <taxon>Sordariomycetes</taxon>
        <taxon>Xylariomycetidae</taxon>
        <taxon>Amphisphaeriales</taxon>
        <taxon>Apiosporaceae</taxon>
        <taxon>Apiospora</taxon>
    </lineage>
</organism>
<feature type="domain" description="CHK kinase-like" evidence="1">
    <location>
        <begin position="128"/>
        <end position="316"/>
    </location>
</feature>
<protein>
    <recommendedName>
        <fullName evidence="1">CHK kinase-like domain-containing protein</fullName>
    </recommendedName>
</protein>
<dbReference type="AlphaFoldDB" id="A0AAW0QV92"/>
<evidence type="ECO:0000259" key="1">
    <source>
        <dbReference type="SMART" id="SM00587"/>
    </source>
</evidence>
<evidence type="ECO:0000313" key="2">
    <source>
        <dbReference type="EMBL" id="KAK8113954.1"/>
    </source>
</evidence>
<proteinExistence type="predicted"/>